<evidence type="ECO:0008006" key="3">
    <source>
        <dbReference type="Google" id="ProtNLM"/>
    </source>
</evidence>
<dbReference type="EMBL" id="BMAT01007615">
    <property type="protein sequence ID" value="GFR67795.1"/>
    <property type="molecule type" value="Genomic_DNA"/>
</dbReference>
<organism evidence="1 2">
    <name type="scientific">Elysia marginata</name>
    <dbReference type="NCBI Taxonomy" id="1093978"/>
    <lineage>
        <taxon>Eukaryota</taxon>
        <taxon>Metazoa</taxon>
        <taxon>Spiralia</taxon>
        <taxon>Lophotrochozoa</taxon>
        <taxon>Mollusca</taxon>
        <taxon>Gastropoda</taxon>
        <taxon>Heterobranchia</taxon>
        <taxon>Euthyneura</taxon>
        <taxon>Panpulmonata</taxon>
        <taxon>Sacoglossa</taxon>
        <taxon>Placobranchoidea</taxon>
        <taxon>Plakobranchidae</taxon>
        <taxon>Elysia</taxon>
    </lineage>
</organism>
<name>A0AAV4F4X7_9GAST</name>
<proteinExistence type="predicted"/>
<evidence type="ECO:0000313" key="2">
    <source>
        <dbReference type="Proteomes" id="UP000762676"/>
    </source>
</evidence>
<accession>A0AAV4F4X7</accession>
<protein>
    <recommendedName>
        <fullName evidence="3">Secreted protein</fullName>
    </recommendedName>
</protein>
<comment type="caution">
    <text evidence="1">The sequence shown here is derived from an EMBL/GenBank/DDBJ whole genome shotgun (WGS) entry which is preliminary data.</text>
</comment>
<evidence type="ECO:0000313" key="1">
    <source>
        <dbReference type="EMBL" id="GFR67795.1"/>
    </source>
</evidence>
<dbReference type="AlphaFoldDB" id="A0AAV4F4X7"/>
<sequence>MFLPDLKANARMTKVPLVATIVLGLFAPITGGDVAGPVRVVAPWCEVRVPGCCSSGDTSQALGWWSWRGPSRTGKRGPKAVAKHCVQWEKLSSLSYLHPGLGLHLDRLLCDRPRGRDSGQSADRFEFPPL</sequence>
<gene>
    <name evidence="1" type="ORF">ElyMa_003715800</name>
</gene>
<dbReference type="Proteomes" id="UP000762676">
    <property type="component" value="Unassembled WGS sequence"/>
</dbReference>
<reference evidence="1 2" key="1">
    <citation type="journal article" date="2021" name="Elife">
        <title>Chloroplast acquisition without the gene transfer in kleptoplastic sea slugs, Plakobranchus ocellatus.</title>
        <authorList>
            <person name="Maeda T."/>
            <person name="Takahashi S."/>
            <person name="Yoshida T."/>
            <person name="Shimamura S."/>
            <person name="Takaki Y."/>
            <person name="Nagai Y."/>
            <person name="Toyoda A."/>
            <person name="Suzuki Y."/>
            <person name="Arimoto A."/>
            <person name="Ishii H."/>
            <person name="Satoh N."/>
            <person name="Nishiyama T."/>
            <person name="Hasebe M."/>
            <person name="Maruyama T."/>
            <person name="Minagawa J."/>
            <person name="Obokata J."/>
            <person name="Shigenobu S."/>
        </authorList>
    </citation>
    <scope>NUCLEOTIDE SEQUENCE [LARGE SCALE GENOMIC DNA]</scope>
</reference>
<keyword evidence="2" id="KW-1185">Reference proteome</keyword>